<keyword evidence="5" id="KW-1185">Reference proteome</keyword>
<reference evidence="4 5" key="1">
    <citation type="journal article" date="2012" name="Genome Biol.">
        <title>Genome and low-iron response of an oceanic diatom adapted to chronic iron limitation.</title>
        <authorList>
            <person name="Lommer M."/>
            <person name="Specht M."/>
            <person name="Roy A.S."/>
            <person name="Kraemer L."/>
            <person name="Andreson R."/>
            <person name="Gutowska M.A."/>
            <person name="Wolf J."/>
            <person name="Bergner S.V."/>
            <person name="Schilhabel M.B."/>
            <person name="Klostermeier U.C."/>
            <person name="Beiko R.G."/>
            <person name="Rosenstiel P."/>
            <person name="Hippler M."/>
            <person name="Laroche J."/>
        </authorList>
    </citation>
    <scope>NUCLEOTIDE SEQUENCE [LARGE SCALE GENOMIC DNA]</scope>
    <source>
        <strain evidence="4 5">CCMP1005</strain>
    </source>
</reference>
<name>K0SL85_THAOC</name>
<dbReference type="Pfam" id="PF13374">
    <property type="entry name" value="TPR_10"/>
    <property type="match status" value="1"/>
</dbReference>
<feature type="compositionally biased region" description="Basic and acidic residues" evidence="3">
    <location>
        <begin position="263"/>
        <end position="281"/>
    </location>
</feature>
<keyword evidence="1" id="KW-0677">Repeat</keyword>
<organism evidence="4 5">
    <name type="scientific">Thalassiosira oceanica</name>
    <name type="common">Marine diatom</name>
    <dbReference type="NCBI Taxonomy" id="159749"/>
    <lineage>
        <taxon>Eukaryota</taxon>
        <taxon>Sar</taxon>
        <taxon>Stramenopiles</taxon>
        <taxon>Ochrophyta</taxon>
        <taxon>Bacillariophyta</taxon>
        <taxon>Coscinodiscophyceae</taxon>
        <taxon>Thalassiosirophycidae</taxon>
        <taxon>Thalassiosirales</taxon>
        <taxon>Thalassiosiraceae</taxon>
        <taxon>Thalassiosira</taxon>
    </lineage>
</organism>
<accession>K0SL85</accession>
<evidence type="ECO:0000313" key="4">
    <source>
        <dbReference type="EMBL" id="EJK65714.1"/>
    </source>
</evidence>
<evidence type="ECO:0000256" key="1">
    <source>
        <dbReference type="ARBA" id="ARBA00022737"/>
    </source>
</evidence>
<evidence type="ECO:0000256" key="3">
    <source>
        <dbReference type="SAM" id="MobiDB-lite"/>
    </source>
</evidence>
<dbReference type="InterPro" id="IPR011990">
    <property type="entry name" value="TPR-like_helical_dom_sf"/>
</dbReference>
<dbReference type="EMBL" id="AGNL01015545">
    <property type="protein sequence ID" value="EJK65714.1"/>
    <property type="molecule type" value="Genomic_DNA"/>
</dbReference>
<evidence type="ECO:0000256" key="2">
    <source>
        <dbReference type="ARBA" id="ARBA00022803"/>
    </source>
</evidence>
<dbReference type="AlphaFoldDB" id="K0SL85"/>
<proteinExistence type="predicted"/>
<evidence type="ECO:0000313" key="5">
    <source>
        <dbReference type="Proteomes" id="UP000266841"/>
    </source>
</evidence>
<dbReference type="eggNOG" id="KOG1840">
    <property type="taxonomic scope" value="Eukaryota"/>
</dbReference>
<dbReference type="OrthoDB" id="10031679at2759"/>
<gene>
    <name evidence="4" type="ORF">THAOC_13401</name>
</gene>
<feature type="region of interest" description="Disordered" evidence="3">
    <location>
        <begin position="253"/>
        <end position="300"/>
    </location>
</feature>
<evidence type="ECO:0008006" key="6">
    <source>
        <dbReference type="Google" id="ProtNLM"/>
    </source>
</evidence>
<protein>
    <recommendedName>
        <fullName evidence="6">Kinesin light chain</fullName>
    </recommendedName>
</protein>
<dbReference type="Proteomes" id="UP000266841">
    <property type="component" value="Unassembled WGS sequence"/>
</dbReference>
<dbReference type="SUPFAM" id="SSF48452">
    <property type="entry name" value="TPR-like"/>
    <property type="match status" value="1"/>
</dbReference>
<feature type="region of interest" description="Disordered" evidence="3">
    <location>
        <begin position="75"/>
        <end position="99"/>
    </location>
</feature>
<sequence>MCKSHFGSLHPATASAYNNVGLMNKLLGNYEQSRAAYHESLRLYGEVCGKDHASYAAALSNLGMLERGHVIESEANEGEETEDGAAKEEEVDLGQLRDENVGELPKKMSAMERMQLNESAIEYLDEAYRIRISELGENHPHSITSRSQLGSALASAVIAERKQQLNSLIEKELRILKDRRNISDAREMEDHVPEAIAKAATKSSSSSNRLSKRRYEAAEDHLRGALNTAVDNPRGESVTPLAYLPSGISKASSRAGLTLPNLPKKDRSLTKKERRKLDKERRREKRKAPEKHHATSQMSPVKGIAARVSTLSAATAAQNLALFKKYHCDWIRLTLGDGSQDMDKQAHDTGRLTEAMEESRNLYEAALYVRSSILPAHHPEVIATKFSLAELLDSPRGPDVNAGKFDEKRANALREEILEFLQEKDEQSQS</sequence>
<dbReference type="OMA" id="MSAMERM"/>
<dbReference type="Pfam" id="PF13424">
    <property type="entry name" value="TPR_12"/>
    <property type="match status" value="1"/>
</dbReference>
<keyword evidence="2" id="KW-0802">TPR repeat</keyword>
<comment type="caution">
    <text evidence="4">The sequence shown here is derived from an EMBL/GenBank/DDBJ whole genome shotgun (WGS) entry which is preliminary data.</text>
</comment>
<dbReference type="Gene3D" id="1.25.40.10">
    <property type="entry name" value="Tetratricopeptide repeat domain"/>
    <property type="match status" value="1"/>
</dbReference>
<dbReference type="PANTHER" id="PTHR45641">
    <property type="entry name" value="TETRATRICOPEPTIDE REPEAT PROTEIN (AFU_ORTHOLOGUE AFUA_6G03870)"/>
    <property type="match status" value="1"/>
</dbReference>